<dbReference type="Proteomes" id="UP001497535">
    <property type="component" value="Unassembled WGS sequence"/>
</dbReference>
<protein>
    <submittedName>
        <fullName evidence="1">Uncharacterized protein</fullName>
    </submittedName>
</protein>
<gene>
    <name evidence="1" type="ORF">MENTE1834_LOCUS44942</name>
</gene>
<evidence type="ECO:0000313" key="1">
    <source>
        <dbReference type="EMBL" id="CAK5112628.1"/>
    </source>
</evidence>
<reference evidence="1" key="1">
    <citation type="submission" date="2023-11" db="EMBL/GenBank/DDBJ databases">
        <authorList>
            <person name="Poullet M."/>
        </authorList>
    </citation>
    <scope>NUCLEOTIDE SEQUENCE</scope>
    <source>
        <strain evidence="1">E1834</strain>
    </source>
</reference>
<accession>A0ACB1B028</accession>
<proteinExistence type="predicted"/>
<comment type="caution">
    <text evidence="1">The sequence shown here is derived from an EMBL/GenBank/DDBJ whole genome shotgun (WGS) entry which is preliminary data.</text>
</comment>
<dbReference type="EMBL" id="CAVMJV010000144">
    <property type="protein sequence ID" value="CAK5112628.1"/>
    <property type="molecule type" value="Genomic_DNA"/>
</dbReference>
<sequence length="442" mass="49388">MQTATVSAWTPCSSRSLSPCASPAASLRGSWSYDIVFLPSHLERHIKILKSSLPLGVVLDADADKAINGCVAKNICSKKALAKDGRIQPGDFIVKINGENLRNVTNAQARAILKRANLIGAQCNISYITASDARLWKDRFHRLDSVSMFPTDDSIQQIRSVQQNVFESSRLSPKVYPKFYKSPLFNEDEQQQQILATTTNALDYSIPNSELHSPNNDEQRYLLPSTSQIFEGEEKSRKEELTQMSQLNFERFVDNLQKAIIADAIFDLYILWSRDKQSILHSNIAATAPSLPSPSTSTISSPKPIKSPPRALRAASIAVTQPPPKPQKGILRRAASSFRKKRSKPPEEQQQNLEYMTTTPATTSNIEMNRSSSRSRSDTLDNIPTTSNSLPTSPRLDESNNRESASREPSREPINFWSEPRSVVLQRHPNETFGNNLCFKNT</sequence>
<evidence type="ECO:0000313" key="2">
    <source>
        <dbReference type="Proteomes" id="UP001497535"/>
    </source>
</evidence>
<organism evidence="1 2">
    <name type="scientific">Meloidogyne enterolobii</name>
    <name type="common">Root-knot nematode worm</name>
    <name type="synonym">Meloidogyne mayaguensis</name>
    <dbReference type="NCBI Taxonomy" id="390850"/>
    <lineage>
        <taxon>Eukaryota</taxon>
        <taxon>Metazoa</taxon>
        <taxon>Ecdysozoa</taxon>
        <taxon>Nematoda</taxon>
        <taxon>Chromadorea</taxon>
        <taxon>Rhabditida</taxon>
        <taxon>Tylenchina</taxon>
        <taxon>Tylenchomorpha</taxon>
        <taxon>Tylenchoidea</taxon>
        <taxon>Meloidogynidae</taxon>
        <taxon>Meloidogyninae</taxon>
        <taxon>Meloidogyne</taxon>
    </lineage>
</organism>
<name>A0ACB1B028_MELEN</name>
<keyword evidence="2" id="KW-1185">Reference proteome</keyword>